<evidence type="ECO:0000256" key="1">
    <source>
        <dbReference type="ARBA" id="ARBA00004651"/>
    </source>
</evidence>
<feature type="transmembrane region" description="Helical" evidence="7">
    <location>
        <begin position="417"/>
        <end position="439"/>
    </location>
</feature>
<dbReference type="AlphaFoldDB" id="A0A0L0QVX8"/>
<comment type="similarity">
    <text evidence="6">Belongs to the ABC-4 integral membrane protein family.</text>
</comment>
<feature type="transmembrane region" description="Helical" evidence="7">
    <location>
        <begin position="351"/>
        <end position="374"/>
    </location>
</feature>
<feature type="transmembrane region" description="Helical" evidence="7">
    <location>
        <begin position="466"/>
        <end position="486"/>
    </location>
</feature>
<dbReference type="Pfam" id="PF02687">
    <property type="entry name" value="FtsX"/>
    <property type="match status" value="2"/>
</dbReference>
<feature type="transmembrane region" description="Helical" evidence="7">
    <location>
        <begin position="783"/>
        <end position="800"/>
    </location>
</feature>
<evidence type="ECO:0000256" key="2">
    <source>
        <dbReference type="ARBA" id="ARBA00022475"/>
    </source>
</evidence>
<dbReference type="OrthoDB" id="9780560at2"/>
<reference evidence="11" key="1">
    <citation type="submission" date="2015-07" db="EMBL/GenBank/DDBJ databases">
        <title>Fjat-10053 dsm26.</title>
        <authorList>
            <person name="Liu B."/>
            <person name="Wang J."/>
            <person name="Zhu Y."/>
            <person name="Liu G."/>
            <person name="Chen Q."/>
            <person name="Chen Z."/>
            <person name="Lan J."/>
            <person name="Che J."/>
            <person name="Ge C."/>
            <person name="Shi H."/>
            <person name="Pan Z."/>
            <person name="Liu X."/>
        </authorList>
    </citation>
    <scope>NUCLEOTIDE SEQUENCE [LARGE SCALE GENOMIC DNA]</scope>
    <source>
        <strain evidence="11">DSM 26</strain>
    </source>
</reference>
<feature type="domain" description="ABC3 transporter permease C-terminal" evidence="8">
    <location>
        <begin position="258"/>
        <end position="377"/>
    </location>
</feature>
<protein>
    <submittedName>
        <fullName evidence="10">Peptide ABC transporter permease</fullName>
    </submittedName>
</protein>
<feature type="domain" description="ABC3 transporter permease C-terminal" evidence="8">
    <location>
        <begin position="693"/>
        <end position="809"/>
    </location>
</feature>
<evidence type="ECO:0000259" key="8">
    <source>
        <dbReference type="Pfam" id="PF02687"/>
    </source>
</evidence>
<comment type="subcellular location">
    <subcellularLocation>
        <location evidence="1">Cell membrane</location>
        <topology evidence="1">Multi-pass membrane protein</topology>
    </subcellularLocation>
</comment>
<keyword evidence="3 7" id="KW-0812">Transmembrane</keyword>
<evidence type="ECO:0000256" key="6">
    <source>
        <dbReference type="ARBA" id="ARBA00038076"/>
    </source>
</evidence>
<evidence type="ECO:0000313" key="11">
    <source>
        <dbReference type="Proteomes" id="UP000036780"/>
    </source>
</evidence>
<dbReference type="InterPro" id="IPR050250">
    <property type="entry name" value="Macrolide_Exporter_MacB"/>
</dbReference>
<evidence type="ECO:0000313" key="10">
    <source>
        <dbReference type="EMBL" id="KNE22363.1"/>
    </source>
</evidence>
<dbReference type="Proteomes" id="UP000036780">
    <property type="component" value="Unassembled WGS sequence"/>
</dbReference>
<feature type="transmembrane region" description="Helical" evidence="7">
    <location>
        <begin position="299"/>
        <end position="325"/>
    </location>
</feature>
<dbReference type="InterPro" id="IPR003838">
    <property type="entry name" value="ABC3_permease_C"/>
</dbReference>
<keyword evidence="2" id="KW-1003">Cell membrane</keyword>
<dbReference type="Pfam" id="PF12704">
    <property type="entry name" value="MacB_PCD"/>
    <property type="match status" value="2"/>
</dbReference>
<evidence type="ECO:0000256" key="3">
    <source>
        <dbReference type="ARBA" id="ARBA00022692"/>
    </source>
</evidence>
<evidence type="ECO:0000256" key="7">
    <source>
        <dbReference type="SAM" id="Phobius"/>
    </source>
</evidence>
<dbReference type="GO" id="GO:0022857">
    <property type="term" value="F:transmembrane transporter activity"/>
    <property type="evidence" value="ECO:0007669"/>
    <property type="project" value="TreeGrafter"/>
</dbReference>
<dbReference type="InterPro" id="IPR025857">
    <property type="entry name" value="MacB_PCD"/>
</dbReference>
<dbReference type="RefSeq" id="WP_050349835.1">
    <property type="nucleotide sequence ID" value="NZ_BOSN01000003.1"/>
</dbReference>
<feature type="transmembrane region" description="Helical" evidence="7">
    <location>
        <begin position="20"/>
        <end position="39"/>
    </location>
</feature>
<dbReference type="GO" id="GO:0005886">
    <property type="term" value="C:plasma membrane"/>
    <property type="evidence" value="ECO:0007669"/>
    <property type="project" value="UniProtKB-SubCell"/>
</dbReference>
<gene>
    <name evidence="10" type="ORF">AFK71_01710</name>
</gene>
<dbReference type="GeneID" id="66869245"/>
<dbReference type="EMBL" id="LGTO01000002">
    <property type="protein sequence ID" value="KNE22363.1"/>
    <property type="molecule type" value="Genomic_DNA"/>
</dbReference>
<organism evidence="10 11">
    <name type="scientific">Virgibacillus pantothenticus</name>
    <dbReference type="NCBI Taxonomy" id="1473"/>
    <lineage>
        <taxon>Bacteria</taxon>
        <taxon>Bacillati</taxon>
        <taxon>Bacillota</taxon>
        <taxon>Bacilli</taxon>
        <taxon>Bacillales</taxon>
        <taxon>Bacillaceae</taxon>
        <taxon>Virgibacillus</taxon>
    </lineage>
</organism>
<comment type="caution">
    <text evidence="10">The sequence shown here is derived from an EMBL/GenBank/DDBJ whole genome shotgun (WGS) entry which is preliminary data.</text>
</comment>
<feature type="transmembrane region" description="Helical" evidence="7">
    <location>
        <begin position="395"/>
        <end position="411"/>
    </location>
</feature>
<name>A0A0L0QVX8_VIRPA</name>
<dbReference type="PANTHER" id="PTHR30572:SF4">
    <property type="entry name" value="ABC TRANSPORTER PERMEASE YTRF"/>
    <property type="match status" value="1"/>
</dbReference>
<evidence type="ECO:0000256" key="4">
    <source>
        <dbReference type="ARBA" id="ARBA00022989"/>
    </source>
</evidence>
<feature type="domain" description="MacB-like periplasmic core" evidence="9">
    <location>
        <begin position="470"/>
        <end position="656"/>
    </location>
</feature>
<keyword evidence="11" id="KW-1185">Reference proteome</keyword>
<evidence type="ECO:0000256" key="5">
    <source>
        <dbReference type="ARBA" id="ARBA00023136"/>
    </source>
</evidence>
<keyword evidence="4 7" id="KW-1133">Transmembrane helix</keyword>
<dbReference type="PANTHER" id="PTHR30572">
    <property type="entry name" value="MEMBRANE COMPONENT OF TRANSPORTER-RELATED"/>
    <property type="match status" value="1"/>
</dbReference>
<sequence>MLNIWRISWRNMTTHKKRFFFSLIAIIFGISFLTAMLIADRTTNDVFRYYEKMYVANADYWILSDEHTYSEAEISSVITSPEVTNSLLALDKQAFFELNENRTLQERSVRITGVSDQASSLLKLPVIEGSLDNKGFVIPKAVAELLDKKVGDTIAIEGLGTAKVSAIVEYTQLLASPDNWENANSTSFRIMAPLDMLREWTGMNNEISYMRFQTEGDGKELFQSVQQTLKDTSMYIQPVVADDLQSNDIEGLYAFFYLVAILSICISGFIVFNIIYTSVMERKKEFAVMKSLGYLQSSVSKLVLIEMTLLASVGTLIGVPFGVWLGDIFMEALLSVFKFDMVYTLQWELPVIISGLIGLLFPVIFALFPIYVAGKTPVLLAIKEASTNQSASYRFLIRNILGLGMLGFLFMDGPLSYIAILVASVLLFPCFVIGLKWVLKPVLEFLFYFPGKVAAKNLIQQLNRNANSAAILAIGIAIILLLGAAIESAPKTLGKEIRETYGGDVRITSEAPWTQGDIAKLQSYEFVTKVEPLAETKPITWKTTQGNSRQFSVFSVNRNGPSLFDAEKNVYSKLAHKPTVILGSRAFEEWGGNIGQTIEMNTPSGKQRYEVIDVVNTSHYSGYVAFMDNNHFQENFGWSSAFDILLTVDKQTEQLRTELYNDFGDHLAKVQTVEEEIESATSAVKGMNDLILFMLLLIILLASVGTANTLLMNTMERRVEIGTMRAIGFTKQQVRTMVLLEGLLIGLAGVFGGIIIGALLIYVTSKWTFMEGFMSFQLPLDNVILAMIAGVTLSLCAAWVSSRSVMRQNVASSLKEG</sequence>
<evidence type="ECO:0000259" key="9">
    <source>
        <dbReference type="Pfam" id="PF12704"/>
    </source>
</evidence>
<dbReference type="PATRIC" id="fig|1473.5.peg.3251"/>
<feature type="transmembrane region" description="Helical" evidence="7">
    <location>
        <begin position="690"/>
        <end position="711"/>
    </location>
</feature>
<feature type="domain" description="MacB-like periplasmic core" evidence="9">
    <location>
        <begin position="20"/>
        <end position="204"/>
    </location>
</feature>
<proteinExistence type="inferred from homology"/>
<keyword evidence="5 7" id="KW-0472">Membrane</keyword>
<accession>A0A0L0QVX8</accession>
<feature type="transmembrane region" description="Helical" evidence="7">
    <location>
        <begin position="738"/>
        <end position="763"/>
    </location>
</feature>
<feature type="transmembrane region" description="Helical" evidence="7">
    <location>
        <begin position="254"/>
        <end position="279"/>
    </location>
</feature>